<gene>
    <name evidence="2" type="ORF">CKAN_00144500</name>
</gene>
<dbReference type="AlphaFoldDB" id="A0A3S3PUQ1"/>
<dbReference type="EMBL" id="QPKB01000001">
    <property type="protein sequence ID" value="RWR73189.1"/>
    <property type="molecule type" value="Genomic_DNA"/>
</dbReference>
<evidence type="ECO:0000313" key="2">
    <source>
        <dbReference type="EMBL" id="RWR73189.1"/>
    </source>
</evidence>
<evidence type="ECO:0000256" key="1">
    <source>
        <dbReference type="SAM" id="MobiDB-lite"/>
    </source>
</evidence>
<dbReference type="PANTHER" id="PTHR33052">
    <property type="entry name" value="DUF4228 DOMAIN PROTEIN-RELATED"/>
    <property type="match status" value="1"/>
</dbReference>
<dbReference type="Pfam" id="PF14009">
    <property type="entry name" value="PADRE"/>
    <property type="match status" value="1"/>
</dbReference>
<dbReference type="OrthoDB" id="1921976at2759"/>
<comment type="caution">
    <text evidence="2">The sequence shown here is derived from an EMBL/GenBank/DDBJ whole genome shotgun (WGS) entry which is preliminary data.</text>
</comment>
<proteinExistence type="predicted"/>
<dbReference type="Proteomes" id="UP000283530">
    <property type="component" value="Unassembled WGS sequence"/>
</dbReference>
<evidence type="ECO:0000313" key="3">
    <source>
        <dbReference type="Proteomes" id="UP000283530"/>
    </source>
</evidence>
<sequence length="206" mass="21730">MGRKSNSSSGDGSTTVATVMGLRMIQCGRQTVHVIQPDGQVRQFVVPVRVSDLIHLYPHHFVSHATAAPSTTAGRRCSSAIILPLDTHLDTGTIYALLPLPRLFPSAPPSSPHLCSCFLPSSSHDDSATGIAALKAELRRHWPSSKISPDDGGPSSSSSSLLPRRLWEPALEIISEDRVLILFLSSSSSSSSPSSSSSSPSSSSSS</sequence>
<name>A0A3S3PUQ1_9MAGN</name>
<reference evidence="2 3" key="1">
    <citation type="journal article" date="2019" name="Nat. Plants">
        <title>Stout camphor tree genome fills gaps in understanding of flowering plant genome evolution.</title>
        <authorList>
            <person name="Chaw S.M."/>
            <person name="Liu Y.C."/>
            <person name="Wu Y.W."/>
            <person name="Wang H.Y."/>
            <person name="Lin C.I."/>
            <person name="Wu C.S."/>
            <person name="Ke H.M."/>
            <person name="Chang L.Y."/>
            <person name="Hsu C.Y."/>
            <person name="Yang H.T."/>
            <person name="Sudianto E."/>
            <person name="Hsu M.H."/>
            <person name="Wu K.P."/>
            <person name="Wang L.N."/>
            <person name="Leebens-Mack J.H."/>
            <person name="Tsai I.J."/>
        </authorList>
    </citation>
    <scope>NUCLEOTIDE SEQUENCE [LARGE SCALE GENOMIC DNA]</scope>
    <source>
        <strain evidence="3">cv. Chaw 1501</strain>
        <tissue evidence="2">Young leaves</tissue>
    </source>
</reference>
<organism evidence="2 3">
    <name type="scientific">Cinnamomum micranthum f. kanehirae</name>
    <dbReference type="NCBI Taxonomy" id="337451"/>
    <lineage>
        <taxon>Eukaryota</taxon>
        <taxon>Viridiplantae</taxon>
        <taxon>Streptophyta</taxon>
        <taxon>Embryophyta</taxon>
        <taxon>Tracheophyta</taxon>
        <taxon>Spermatophyta</taxon>
        <taxon>Magnoliopsida</taxon>
        <taxon>Magnoliidae</taxon>
        <taxon>Laurales</taxon>
        <taxon>Lauraceae</taxon>
        <taxon>Cinnamomum</taxon>
    </lineage>
</organism>
<protein>
    <submittedName>
        <fullName evidence="2">Uncharacterized protein</fullName>
    </submittedName>
</protein>
<accession>A0A3S3PUQ1</accession>
<feature type="region of interest" description="Disordered" evidence="1">
    <location>
        <begin position="186"/>
        <end position="206"/>
    </location>
</feature>
<keyword evidence="3" id="KW-1185">Reference proteome</keyword>
<dbReference type="InterPro" id="IPR025322">
    <property type="entry name" value="PADRE_dom"/>
</dbReference>